<dbReference type="PATRIC" id="fig|178606.4.peg.2356"/>
<dbReference type="Proteomes" id="UP000029452">
    <property type="component" value="Unassembled WGS sequence"/>
</dbReference>
<protein>
    <submittedName>
        <fullName evidence="1">Uncharacterized protein</fullName>
    </submittedName>
</protein>
<organism evidence="1 2">
    <name type="scientific">Leptospirillum ferriphilum</name>
    <dbReference type="NCBI Taxonomy" id="178606"/>
    <lineage>
        <taxon>Bacteria</taxon>
        <taxon>Pseudomonadati</taxon>
        <taxon>Nitrospirota</taxon>
        <taxon>Nitrospiria</taxon>
        <taxon>Nitrospirales</taxon>
        <taxon>Nitrospiraceae</taxon>
        <taxon>Leptospirillum</taxon>
    </lineage>
</organism>
<dbReference type="AlphaFoldDB" id="A0A094X313"/>
<dbReference type="EMBL" id="JPGK01000010">
    <property type="protein sequence ID" value="KGA92949.1"/>
    <property type="molecule type" value="Genomic_DNA"/>
</dbReference>
<proteinExistence type="predicted"/>
<comment type="caution">
    <text evidence="1">The sequence shown here is derived from an EMBL/GenBank/DDBJ whole genome shotgun (WGS) entry which is preliminary data.</text>
</comment>
<sequence length="50" mass="6055">MYHHNNKYDRRLLALILFAFPRERAFTSSRFVFIHDAFSTAKVFEDTFAR</sequence>
<evidence type="ECO:0000313" key="1">
    <source>
        <dbReference type="EMBL" id="KGA92949.1"/>
    </source>
</evidence>
<gene>
    <name evidence="1" type="ORF">LptCag_1326</name>
</gene>
<evidence type="ECO:0000313" key="2">
    <source>
        <dbReference type="Proteomes" id="UP000029452"/>
    </source>
</evidence>
<reference evidence="1 2" key="1">
    <citation type="submission" date="2014-06" db="EMBL/GenBank/DDBJ databases">
        <title>Draft genome sequence of iron oxidizing acidophile Leptospirillum ferriphilum DSM14647.</title>
        <authorList>
            <person name="Cardenas J.P."/>
            <person name="Lazcano M."/>
            <person name="Ossandon F.J."/>
            <person name="Corbett M."/>
            <person name="Holmes D.S."/>
            <person name="Watkin E."/>
        </authorList>
    </citation>
    <scope>NUCLEOTIDE SEQUENCE [LARGE SCALE GENOMIC DNA]</scope>
    <source>
        <strain evidence="1 2">DSM 14647</strain>
    </source>
</reference>
<accession>A0A094X313</accession>
<name>A0A094X313_9BACT</name>